<dbReference type="PROSITE" id="PS50949">
    <property type="entry name" value="HTH_GNTR"/>
    <property type="match status" value="1"/>
</dbReference>
<dbReference type="AlphaFoldDB" id="A8I6T8"/>
<dbReference type="Gene3D" id="1.10.10.10">
    <property type="entry name" value="Winged helix-like DNA-binding domain superfamily/Winged helix DNA-binding domain"/>
    <property type="match status" value="1"/>
</dbReference>
<reference evidence="5 6" key="5">
    <citation type="journal article" date="2010" name="Appl. Environ. Microbiol.">
        <title>phrR-like gene praR of Azorhizobium caulinodans ORS571 is essential for symbiosis with Sesbania rostrata and is involved in expression of reb genes.</title>
        <authorList>
            <person name="Akiba N."/>
            <person name="Aono T."/>
            <person name="Toyazaki H."/>
            <person name="Sato S."/>
            <person name="Oyaizu H."/>
        </authorList>
    </citation>
    <scope>NUCLEOTIDE SEQUENCE [LARGE SCALE GENOMIC DNA]</scope>
    <source>
        <strain evidence="6">ATCC 43989 / DSM 5975 / JCM 20966 / LMG 6465 / NBRC 14845 / NCIMB 13405 / ORS 571</strain>
    </source>
</reference>
<evidence type="ECO:0000313" key="5">
    <source>
        <dbReference type="EMBL" id="BAF88041.1"/>
    </source>
</evidence>
<keyword evidence="1" id="KW-0805">Transcription regulation</keyword>
<keyword evidence="2" id="KW-0238">DNA-binding</keyword>
<dbReference type="KEGG" id="azc:AZC_2043"/>
<reference evidence="5 6" key="6">
    <citation type="journal article" date="2011" name="Appl. Environ. Microbiol.">
        <title>Involvement of the azorhizobial chromosome partition gene (parA) in the onset of bacteroid differentiation during Sesbania rostrata stem nodule development.</title>
        <authorList>
            <person name="Liu CT."/>
            <person name="Lee KB."/>
            <person name="Wang YS."/>
            <person name="Peng MH."/>
            <person name="Lee KT."/>
            <person name="Suzuki S."/>
            <person name="Suzuki T."/>
            <person name="Oyaizu H."/>
        </authorList>
    </citation>
    <scope>NUCLEOTIDE SEQUENCE [LARGE SCALE GENOMIC DNA]</scope>
    <source>
        <strain evidence="6">ATCC 43989 / DSM 5975 / JCM 20966 / LMG 6465 / NBRC 14845 / NCIMB 13405 / ORS 571</strain>
    </source>
</reference>
<dbReference type="SMART" id="SM00895">
    <property type="entry name" value="FCD"/>
    <property type="match status" value="1"/>
</dbReference>
<keyword evidence="3" id="KW-0804">Transcription</keyword>
<dbReference type="PANTHER" id="PTHR43537:SF5">
    <property type="entry name" value="UXU OPERON TRANSCRIPTIONAL REGULATOR"/>
    <property type="match status" value="1"/>
</dbReference>
<dbReference type="GO" id="GO:0003677">
    <property type="term" value="F:DNA binding"/>
    <property type="evidence" value="ECO:0007669"/>
    <property type="project" value="UniProtKB-KW"/>
</dbReference>
<protein>
    <submittedName>
        <fullName evidence="5">Transcriptional regulator</fullName>
    </submittedName>
</protein>
<proteinExistence type="predicted"/>
<dbReference type="EMBL" id="AP009384">
    <property type="protein sequence ID" value="BAF88041.1"/>
    <property type="molecule type" value="Genomic_DNA"/>
</dbReference>
<gene>
    <name evidence="5" type="primary">gntR</name>
    <name evidence="5" type="ordered locus">AZC_2043</name>
</gene>
<evidence type="ECO:0000256" key="2">
    <source>
        <dbReference type="ARBA" id="ARBA00023125"/>
    </source>
</evidence>
<dbReference type="InterPro" id="IPR000524">
    <property type="entry name" value="Tscrpt_reg_HTH_GntR"/>
</dbReference>
<dbReference type="Gene3D" id="1.20.120.530">
    <property type="entry name" value="GntR ligand-binding domain-like"/>
    <property type="match status" value="1"/>
</dbReference>
<keyword evidence="6" id="KW-1185">Reference proteome</keyword>
<name>A8I6T8_AZOC5</name>
<sequence length="236" mass="25692">MNVPRAKHEVESGALGALAPEDLVSRIATALSEAIIGGRFAPGARLNEVHLAAEIGVSRAPLREAARLLENRGLVVSQPRRGFFVRDLTAAALDDAYDLRLCLERHAGLAVCATLTAEMAAALRTQAARIHETRSDPGRQVEEDFAFHRLICALSGNARLLRVYDELTDEMRFGITVIGHLYDDADVIARTHDPVLDALLSRDGERWCAAIDHHIGVARAHVVKLLAARESEESKG</sequence>
<dbReference type="SUPFAM" id="SSF46785">
    <property type="entry name" value="Winged helix' DNA-binding domain"/>
    <property type="match status" value="1"/>
</dbReference>
<evidence type="ECO:0000313" key="6">
    <source>
        <dbReference type="Proteomes" id="UP000000270"/>
    </source>
</evidence>
<feature type="domain" description="HTH gntR-type" evidence="4">
    <location>
        <begin position="21"/>
        <end position="88"/>
    </location>
</feature>
<dbReference type="STRING" id="438753.AZC_2043"/>
<dbReference type="InterPro" id="IPR011711">
    <property type="entry name" value="GntR_C"/>
</dbReference>
<evidence type="ECO:0000256" key="1">
    <source>
        <dbReference type="ARBA" id="ARBA00023015"/>
    </source>
</evidence>
<dbReference type="InterPro" id="IPR036390">
    <property type="entry name" value="WH_DNA-bd_sf"/>
</dbReference>
<dbReference type="HOGENOM" id="CLU_017584_5_5_5"/>
<reference evidence="5 6" key="4">
    <citation type="journal article" date="2009" name="Appl. Environ. Microbiol.">
        <title>Comparative genome-wide transcriptional profiling of Azorhizobium caulinodans ORS571 grown under free-living and symbiotic conditions.</title>
        <authorList>
            <person name="Tsukada S."/>
            <person name="Aono T."/>
            <person name="Akiba N."/>
            <person name="Lee KB."/>
            <person name="Liu CT."/>
            <person name="Toyazaki H."/>
            <person name="Oyaizu H."/>
        </authorList>
    </citation>
    <scope>NUCLEOTIDE SEQUENCE [LARGE SCALE GENOMIC DNA]</scope>
    <source>
        <strain evidence="6">ATCC 43989 / DSM 5975 / JCM 20966 / LMG 6465 / NBRC 14845 / NCIMB 13405 / ORS 571</strain>
    </source>
</reference>
<dbReference type="InterPro" id="IPR036388">
    <property type="entry name" value="WH-like_DNA-bd_sf"/>
</dbReference>
<dbReference type="InterPro" id="IPR008920">
    <property type="entry name" value="TF_FadR/GntR_C"/>
</dbReference>
<reference evidence="5 6" key="3">
    <citation type="journal article" date="2008" name="BMC Genomics">
        <title>The genome of the versatile nitrogen fixer Azorhizobium caulinodans ORS571.</title>
        <authorList>
            <person name="Lee KB."/>
            <person name="Backer P.D."/>
            <person name="Aono T."/>
            <person name="Liu CT."/>
            <person name="Suzuki S."/>
            <person name="Suzuki T."/>
            <person name="Kaneko T."/>
            <person name="Yamada M."/>
            <person name="Tabata S."/>
            <person name="Kupfer D.M."/>
            <person name="Najar F.Z."/>
            <person name="Wiley G.B."/>
            <person name="Roe B."/>
            <person name="Binnewies T.T."/>
            <person name="Ussery D.W."/>
            <person name="D'Haeze W."/>
            <person name="Herder J.D."/>
            <person name="Gevers D."/>
            <person name="Vereecke D."/>
            <person name="Holsters M."/>
            <person name="Oyaizu H."/>
        </authorList>
    </citation>
    <scope>NUCLEOTIDE SEQUENCE [LARGE SCALE GENOMIC DNA]</scope>
    <source>
        <strain evidence="6">ATCC 43989 / DSM 5975 / JCM 20966 / LMG 6465 / NBRC 14845 / NCIMB 13405 / ORS 571</strain>
    </source>
</reference>
<dbReference type="PANTHER" id="PTHR43537">
    <property type="entry name" value="TRANSCRIPTIONAL REGULATOR, GNTR FAMILY"/>
    <property type="match status" value="1"/>
</dbReference>
<dbReference type="eggNOG" id="COG1802">
    <property type="taxonomic scope" value="Bacteria"/>
</dbReference>
<dbReference type="SUPFAM" id="SSF48008">
    <property type="entry name" value="GntR ligand-binding domain-like"/>
    <property type="match status" value="1"/>
</dbReference>
<dbReference type="SMART" id="SM00345">
    <property type="entry name" value="HTH_GNTR"/>
    <property type="match status" value="1"/>
</dbReference>
<reference evidence="5 6" key="1">
    <citation type="journal article" date="2007" name="Appl. Environ. Microbiol.">
        <title>Rhizobial factors required for stem nodule maturation and maintenance in Sesbania rostrata-Azorhizobium caulinodans ORS571 symbiosis.</title>
        <authorList>
            <person name="Suzuki S."/>
            <person name="Aono T."/>
            <person name="Lee KB."/>
            <person name="Suzuki T."/>
            <person name="Liu CT."/>
            <person name="Miwa H."/>
            <person name="Wakao S."/>
            <person name="Iki T."/>
            <person name="Oyaizu H."/>
        </authorList>
    </citation>
    <scope>NUCLEOTIDE SEQUENCE [LARGE SCALE GENOMIC DNA]</scope>
    <source>
        <strain evidence="6">ATCC 43989 / DSM 5975 / JCM 20966 / LMG 6465 / NBRC 14845 / NCIMB 13405 / ORS 571</strain>
    </source>
</reference>
<evidence type="ECO:0000256" key="3">
    <source>
        <dbReference type="ARBA" id="ARBA00023163"/>
    </source>
</evidence>
<organism evidence="5 6">
    <name type="scientific">Azorhizobium caulinodans (strain ATCC 43989 / DSM 5975 / JCM 20966 / LMG 6465 / NBRC 14845 / NCIMB 13405 / ORS 571)</name>
    <dbReference type="NCBI Taxonomy" id="438753"/>
    <lineage>
        <taxon>Bacteria</taxon>
        <taxon>Pseudomonadati</taxon>
        <taxon>Pseudomonadota</taxon>
        <taxon>Alphaproteobacteria</taxon>
        <taxon>Hyphomicrobiales</taxon>
        <taxon>Xanthobacteraceae</taxon>
        <taxon>Azorhizobium</taxon>
    </lineage>
</organism>
<reference evidence="6" key="2">
    <citation type="submission" date="2007-04" db="EMBL/GenBank/DDBJ databases">
        <title>Complete genome sequence of the nitrogen-fixing bacterium Azorhizobium caulinodans ORS571.</title>
        <authorList>
            <person name="Lee K.B."/>
            <person name="Backer P.D."/>
            <person name="Aono T."/>
            <person name="Liu C.T."/>
            <person name="Suzuki S."/>
            <person name="Suzuki T."/>
            <person name="Kaneko T."/>
            <person name="Yamada M."/>
            <person name="Tabata S."/>
            <person name="Kupfer D.M."/>
            <person name="Najar F.Z."/>
            <person name="Wiley G.B."/>
            <person name="Roe B."/>
            <person name="Binnewies T."/>
            <person name="Ussery D."/>
            <person name="Vereecke D."/>
            <person name="Gevers D."/>
            <person name="Holsters M."/>
            <person name="Oyaizu H."/>
        </authorList>
    </citation>
    <scope>NUCLEOTIDE SEQUENCE [LARGE SCALE GENOMIC DNA]</scope>
    <source>
        <strain evidence="6">ATCC 43989 / DSM 5975 / JCM 20966 / LMG 6465 / NBRC 14845 / NCIMB 13405 / ORS 571</strain>
    </source>
</reference>
<dbReference type="Proteomes" id="UP000000270">
    <property type="component" value="Chromosome"/>
</dbReference>
<evidence type="ECO:0000259" key="4">
    <source>
        <dbReference type="PROSITE" id="PS50949"/>
    </source>
</evidence>
<dbReference type="Pfam" id="PF07729">
    <property type="entry name" value="FCD"/>
    <property type="match status" value="1"/>
</dbReference>
<dbReference type="Pfam" id="PF00392">
    <property type="entry name" value="GntR"/>
    <property type="match status" value="1"/>
</dbReference>
<dbReference type="CDD" id="cd07377">
    <property type="entry name" value="WHTH_GntR"/>
    <property type="match status" value="1"/>
</dbReference>
<dbReference type="GO" id="GO:0003700">
    <property type="term" value="F:DNA-binding transcription factor activity"/>
    <property type="evidence" value="ECO:0007669"/>
    <property type="project" value="InterPro"/>
</dbReference>
<accession>A8I6T8</accession>